<organism evidence="1 2">
    <name type="scientific">Streptomyces vinaceus</name>
    <dbReference type="NCBI Taxonomy" id="1960"/>
    <lineage>
        <taxon>Bacteria</taxon>
        <taxon>Bacillati</taxon>
        <taxon>Actinomycetota</taxon>
        <taxon>Actinomycetes</taxon>
        <taxon>Kitasatosporales</taxon>
        <taxon>Streptomycetaceae</taxon>
        <taxon>Streptomyces</taxon>
    </lineage>
</organism>
<reference evidence="1 2" key="1">
    <citation type="submission" date="2017-09" db="EMBL/GenBank/DDBJ databases">
        <authorList>
            <person name="Lee N."/>
            <person name="Cho B.-K."/>
        </authorList>
    </citation>
    <scope>NUCLEOTIDE SEQUENCE [LARGE SCALE GENOMIC DNA]</scope>
    <source>
        <strain evidence="1 2">ATCC 27476</strain>
    </source>
</reference>
<dbReference type="EMBL" id="CP023692">
    <property type="protein sequence ID" value="QEV49436.1"/>
    <property type="molecule type" value="Genomic_DNA"/>
</dbReference>
<dbReference type="RefSeq" id="WP_132760866.1">
    <property type="nucleotide sequence ID" value="NZ_BNBW01000006.1"/>
</dbReference>
<evidence type="ECO:0000313" key="2">
    <source>
        <dbReference type="Proteomes" id="UP000325563"/>
    </source>
</evidence>
<proteinExistence type="predicted"/>
<accession>A0A5J6JNP0</accession>
<protein>
    <submittedName>
        <fullName evidence="1">Uncharacterized protein</fullName>
    </submittedName>
</protein>
<sequence length="146" mass="15929">MPQDSEPRITATLYEAPGYQGTAVSVPPDRWDEGEDAIVYSLAHLGLGRLSSLRAPAGPPDSDSPFRQHGTGITHVTVWSSKPVGWPLSTEGRGTTWQQFSADTADLGAWAHRSRYVRVWHQQDGAAMDTELSASCGPDRPIRVME</sequence>
<evidence type="ECO:0000313" key="1">
    <source>
        <dbReference type="EMBL" id="QEV49436.1"/>
    </source>
</evidence>
<keyword evidence="2" id="KW-1185">Reference proteome</keyword>
<dbReference type="Proteomes" id="UP000325563">
    <property type="component" value="Chromosome"/>
</dbReference>
<gene>
    <name evidence="1" type="ORF">CP980_34215</name>
</gene>
<dbReference type="GeneID" id="95615579"/>
<dbReference type="AlphaFoldDB" id="A0A5J6JNP0"/>
<dbReference type="KEGG" id="svn:CP980_34215"/>
<name>A0A5J6JNP0_STRVI</name>